<dbReference type="Gene3D" id="3.10.10.10">
    <property type="entry name" value="HIV Type 1 Reverse Transcriptase, subunit A, domain 1"/>
    <property type="match status" value="1"/>
</dbReference>
<accession>A0AAF0V6I8</accession>
<dbReference type="PANTHER" id="PTHR37984">
    <property type="entry name" value="PROTEIN CBG26694"/>
    <property type="match status" value="1"/>
</dbReference>
<evidence type="ECO:0000256" key="1">
    <source>
        <dbReference type="ARBA" id="ARBA00022679"/>
    </source>
</evidence>
<evidence type="ECO:0000256" key="3">
    <source>
        <dbReference type="ARBA" id="ARBA00022722"/>
    </source>
</evidence>
<dbReference type="EMBL" id="CP133623">
    <property type="protein sequence ID" value="WMV58815.1"/>
    <property type="molecule type" value="Genomic_DNA"/>
</dbReference>
<organism evidence="9 10">
    <name type="scientific">Solanum verrucosum</name>
    <dbReference type="NCBI Taxonomy" id="315347"/>
    <lineage>
        <taxon>Eukaryota</taxon>
        <taxon>Viridiplantae</taxon>
        <taxon>Streptophyta</taxon>
        <taxon>Embryophyta</taxon>
        <taxon>Tracheophyta</taxon>
        <taxon>Spermatophyta</taxon>
        <taxon>Magnoliopsida</taxon>
        <taxon>eudicotyledons</taxon>
        <taxon>Gunneridae</taxon>
        <taxon>Pentapetalae</taxon>
        <taxon>asterids</taxon>
        <taxon>lamiids</taxon>
        <taxon>Solanales</taxon>
        <taxon>Solanaceae</taxon>
        <taxon>Solanoideae</taxon>
        <taxon>Solaneae</taxon>
        <taxon>Solanum</taxon>
    </lineage>
</organism>
<evidence type="ECO:0000256" key="2">
    <source>
        <dbReference type="ARBA" id="ARBA00022695"/>
    </source>
</evidence>
<dbReference type="Pfam" id="PF17917">
    <property type="entry name" value="RT_RNaseH"/>
    <property type="match status" value="1"/>
</dbReference>
<evidence type="ECO:0000313" key="9">
    <source>
        <dbReference type="EMBL" id="WMV58815.1"/>
    </source>
</evidence>
<keyword evidence="1" id="KW-0808">Transferase</keyword>
<dbReference type="Proteomes" id="UP001234989">
    <property type="component" value="Chromosome 12"/>
</dbReference>
<keyword evidence="10" id="KW-1185">Reference proteome</keyword>
<dbReference type="Pfam" id="PF00078">
    <property type="entry name" value="RVT_1"/>
    <property type="match status" value="1"/>
</dbReference>
<gene>
    <name evidence="9" type="ORF">MTR67_052200</name>
</gene>
<evidence type="ECO:0000259" key="8">
    <source>
        <dbReference type="Pfam" id="PF17917"/>
    </source>
</evidence>
<evidence type="ECO:0000313" key="10">
    <source>
        <dbReference type="Proteomes" id="UP001234989"/>
    </source>
</evidence>
<name>A0AAF0V6I8_SOLVR</name>
<feature type="domain" description="Reverse transcriptase" evidence="7">
    <location>
        <begin position="5"/>
        <end position="92"/>
    </location>
</feature>
<dbReference type="InterPro" id="IPR043502">
    <property type="entry name" value="DNA/RNA_pol_sf"/>
</dbReference>
<proteinExistence type="predicted"/>
<dbReference type="InterPro" id="IPR050951">
    <property type="entry name" value="Retrovirus_Pol_polyprotein"/>
</dbReference>
<dbReference type="CDD" id="cd09274">
    <property type="entry name" value="RNase_HI_RT_Ty3"/>
    <property type="match status" value="1"/>
</dbReference>
<dbReference type="SUPFAM" id="SSF56672">
    <property type="entry name" value="DNA/RNA polymerases"/>
    <property type="match status" value="1"/>
</dbReference>
<evidence type="ECO:0000256" key="4">
    <source>
        <dbReference type="ARBA" id="ARBA00022759"/>
    </source>
</evidence>
<dbReference type="PANTHER" id="PTHR37984:SF5">
    <property type="entry name" value="PROTEIN NYNRIN-LIKE"/>
    <property type="match status" value="1"/>
</dbReference>
<dbReference type="InterPro" id="IPR043128">
    <property type="entry name" value="Rev_trsase/Diguanyl_cyclase"/>
</dbReference>
<keyword evidence="6" id="KW-0695">RNA-directed DNA polymerase</keyword>
<sequence>MAFRTRYGYYEFLVKSFGLTNAPAAFMDLMNKVFRQYLDMFVIVFIDDILIYSRSKNGHIDHLRIVLQVLKDQQLFSKFSKCEFWLRSVAFLDHIVSSKSIEEDPKKKDVVKSWPRLLTSTDIRSILGLAEYYESNFKVHEKNYPTHDLELATVVFALKIWRHYLYGVHVDVFTDHKSLQYVFNQKDLNLRQRRWVELLKDYDISVLYHPGKSNVVANALSRSSMGSVAHIKEKKKELVRYVHRLARLGVQLVDSIKGGVMVHNNSESSFVEDV</sequence>
<dbReference type="AlphaFoldDB" id="A0AAF0V6I8"/>
<evidence type="ECO:0000256" key="5">
    <source>
        <dbReference type="ARBA" id="ARBA00022801"/>
    </source>
</evidence>
<keyword evidence="3" id="KW-0540">Nuclease</keyword>
<protein>
    <recommendedName>
        <fullName evidence="11">Polyprotein</fullName>
    </recommendedName>
</protein>
<dbReference type="Gene3D" id="3.30.70.270">
    <property type="match status" value="1"/>
</dbReference>
<dbReference type="InterPro" id="IPR000477">
    <property type="entry name" value="RT_dom"/>
</dbReference>
<evidence type="ECO:0008006" key="11">
    <source>
        <dbReference type="Google" id="ProtNLM"/>
    </source>
</evidence>
<dbReference type="CDD" id="cd01647">
    <property type="entry name" value="RT_LTR"/>
    <property type="match status" value="1"/>
</dbReference>
<keyword evidence="4" id="KW-0255">Endonuclease</keyword>
<feature type="domain" description="Reverse transcriptase RNase H-like" evidence="8">
    <location>
        <begin position="131"/>
        <end position="202"/>
    </location>
</feature>
<dbReference type="GO" id="GO:0004519">
    <property type="term" value="F:endonuclease activity"/>
    <property type="evidence" value="ECO:0007669"/>
    <property type="project" value="UniProtKB-KW"/>
</dbReference>
<dbReference type="GO" id="GO:0003964">
    <property type="term" value="F:RNA-directed DNA polymerase activity"/>
    <property type="evidence" value="ECO:0007669"/>
    <property type="project" value="UniProtKB-KW"/>
</dbReference>
<dbReference type="FunFam" id="3.30.70.270:FF:000003">
    <property type="entry name" value="Transposon Ty3-G Gag-Pol polyprotein"/>
    <property type="match status" value="1"/>
</dbReference>
<dbReference type="InterPro" id="IPR041373">
    <property type="entry name" value="RT_RNaseH"/>
</dbReference>
<dbReference type="GO" id="GO:0016787">
    <property type="term" value="F:hydrolase activity"/>
    <property type="evidence" value="ECO:0007669"/>
    <property type="project" value="UniProtKB-KW"/>
</dbReference>
<keyword evidence="5" id="KW-0378">Hydrolase</keyword>
<evidence type="ECO:0000259" key="7">
    <source>
        <dbReference type="Pfam" id="PF00078"/>
    </source>
</evidence>
<reference evidence="9" key="1">
    <citation type="submission" date="2023-08" db="EMBL/GenBank/DDBJ databases">
        <title>A de novo genome assembly of Solanum verrucosum Schlechtendal, a Mexican diploid species geographically isolated from the other diploid A-genome species in potato relatives.</title>
        <authorList>
            <person name="Hosaka K."/>
        </authorList>
    </citation>
    <scope>NUCLEOTIDE SEQUENCE</scope>
    <source>
        <tissue evidence="9">Young leaves</tissue>
    </source>
</reference>
<evidence type="ECO:0000256" key="6">
    <source>
        <dbReference type="ARBA" id="ARBA00022918"/>
    </source>
</evidence>
<keyword evidence="2" id="KW-0548">Nucleotidyltransferase</keyword>